<accession>A0AAV9JTC1</accession>
<evidence type="ECO:0000313" key="1">
    <source>
        <dbReference type="EMBL" id="KAK4548783.1"/>
    </source>
</evidence>
<dbReference type="Proteomes" id="UP001324427">
    <property type="component" value="Unassembled WGS sequence"/>
</dbReference>
<dbReference type="AlphaFoldDB" id="A0AAV9JTC1"/>
<reference evidence="1 2" key="1">
    <citation type="submission" date="2021-11" db="EMBL/GenBank/DDBJ databases">
        <title>Black yeast isolated from Biological Soil Crust.</title>
        <authorList>
            <person name="Kurbessoian T."/>
        </authorList>
    </citation>
    <scope>NUCLEOTIDE SEQUENCE [LARGE SCALE GENOMIC DNA]</scope>
    <source>
        <strain evidence="1 2">CCFEE 5522</strain>
    </source>
</reference>
<organism evidence="1 2">
    <name type="scientific">Oleoguttula mirabilis</name>
    <dbReference type="NCBI Taxonomy" id="1507867"/>
    <lineage>
        <taxon>Eukaryota</taxon>
        <taxon>Fungi</taxon>
        <taxon>Dikarya</taxon>
        <taxon>Ascomycota</taxon>
        <taxon>Pezizomycotina</taxon>
        <taxon>Dothideomycetes</taxon>
        <taxon>Dothideomycetidae</taxon>
        <taxon>Mycosphaerellales</taxon>
        <taxon>Teratosphaeriaceae</taxon>
        <taxon>Oleoguttula</taxon>
    </lineage>
</organism>
<proteinExistence type="predicted"/>
<name>A0AAV9JTC1_9PEZI</name>
<protein>
    <submittedName>
        <fullName evidence="1">Uncharacterized protein</fullName>
    </submittedName>
</protein>
<comment type="caution">
    <text evidence="1">The sequence shown here is derived from an EMBL/GenBank/DDBJ whole genome shotgun (WGS) entry which is preliminary data.</text>
</comment>
<dbReference type="Pfam" id="PF11017">
    <property type="entry name" value="DUF2855"/>
    <property type="match status" value="1"/>
</dbReference>
<dbReference type="EMBL" id="JAVFHQ010000006">
    <property type="protein sequence ID" value="KAK4548783.1"/>
    <property type="molecule type" value="Genomic_DNA"/>
</dbReference>
<dbReference type="InterPro" id="IPR021276">
    <property type="entry name" value="DUF2855"/>
</dbReference>
<sequence length="292" mass="32454">MLLWGFLPTSSLPVDLKLVPADAKGHRREDSNHRSALMTAYNRYVVRDSNMRLANLRQADLDSMAWEAVYLDKNKGDLSKAVVVNFSASGKTARAFTDSLINEREPDTGPLGMLAITGMADGKLVPRAPFPMTTTSYNAISDSDTLSWLADLRPAKVVICDFGGRGHSLLQLYQAVRQQLETAVIVTVGIGSEPKPWTGAERVELRWKLASVSGRYQMNTSALRDVLVERKGAEAFWKEVSQAWDRFVERGNLEEVKLVWSEGIEGDNGIEDGWEKLCRGEVPSDAAYVYRV</sequence>
<keyword evidence="2" id="KW-1185">Reference proteome</keyword>
<evidence type="ECO:0000313" key="2">
    <source>
        <dbReference type="Proteomes" id="UP001324427"/>
    </source>
</evidence>
<gene>
    <name evidence="1" type="ORF">LTR36_008556</name>
</gene>